<proteinExistence type="predicted"/>
<gene>
    <name evidence="2" type="ORF">PVAP13_9NG376214</name>
</gene>
<evidence type="ECO:0000256" key="1">
    <source>
        <dbReference type="SAM" id="Phobius"/>
    </source>
</evidence>
<organism evidence="2 3">
    <name type="scientific">Panicum virgatum</name>
    <name type="common">Blackwell switchgrass</name>
    <dbReference type="NCBI Taxonomy" id="38727"/>
    <lineage>
        <taxon>Eukaryota</taxon>
        <taxon>Viridiplantae</taxon>
        <taxon>Streptophyta</taxon>
        <taxon>Embryophyta</taxon>
        <taxon>Tracheophyta</taxon>
        <taxon>Spermatophyta</taxon>
        <taxon>Magnoliopsida</taxon>
        <taxon>Liliopsida</taxon>
        <taxon>Poales</taxon>
        <taxon>Poaceae</taxon>
        <taxon>PACMAD clade</taxon>
        <taxon>Panicoideae</taxon>
        <taxon>Panicodae</taxon>
        <taxon>Paniceae</taxon>
        <taxon>Panicinae</taxon>
        <taxon>Panicum</taxon>
        <taxon>Panicum sect. Hiantes</taxon>
    </lineage>
</organism>
<dbReference type="Proteomes" id="UP000823388">
    <property type="component" value="Chromosome 9N"/>
</dbReference>
<protein>
    <submittedName>
        <fullName evidence="2">Uncharacterized protein</fullName>
    </submittedName>
</protein>
<feature type="transmembrane region" description="Helical" evidence="1">
    <location>
        <begin position="81"/>
        <end position="99"/>
    </location>
</feature>
<keyword evidence="1" id="KW-1133">Transmembrane helix</keyword>
<evidence type="ECO:0000313" key="2">
    <source>
        <dbReference type="EMBL" id="KAG2538978.1"/>
    </source>
</evidence>
<evidence type="ECO:0000313" key="3">
    <source>
        <dbReference type="Proteomes" id="UP000823388"/>
    </source>
</evidence>
<comment type="caution">
    <text evidence="2">The sequence shown here is derived from an EMBL/GenBank/DDBJ whole genome shotgun (WGS) entry which is preliminary data.</text>
</comment>
<name>A0A8T0MQM7_PANVG</name>
<dbReference type="AlphaFoldDB" id="A0A8T0MQM7"/>
<keyword evidence="1" id="KW-0812">Transmembrane</keyword>
<keyword evidence="1" id="KW-0472">Membrane</keyword>
<reference evidence="2 3" key="1">
    <citation type="submission" date="2020-05" db="EMBL/GenBank/DDBJ databases">
        <title>WGS assembly of Panicum virgatum.</title>
        <authorList>
            <person name="Lovell J.T."/>
            <person name="Jenkins J."/>
            <person name="Shu S."/>
            <person name="Juenger T.E."/>
            <person name="Schmutz J."/>
        </authorList>
    </citation>
    <scope>NUCLEOTIDE SEQUENCE [LARGE SCALE GENOMIC DNA]</scope>
    <source>
        <strain evidence="3">cv. AP13</strain>
    </source>
</reference>
<sequence>MRRDGRHNRRRQPISPSATWREGAIVIPGDVADDPWCVRALAYESLRRLRLCLVAGTLGGPGSARPTWGRVRTRILAPKRLQLLLLLLLLPVGSGLRIFKGPSVHKVLSFHRVRPLADKLGHLLFMTLVLPGTERSPLLPLRGPLLLLGLASSPFRHGEQPLPAPCYGGGETWACQDPSIVNDDEMDRNENITGGSRKWKTRWILTMLGATLTKKGTDHQWDGGLPLQSCHRATSTARDV</sequence>
<keyword evidence="3" id="KW-1185">Reference proteome</keyword>
<accession>A0A8T0MQM7</accession>
<dbReference type="EMBL" id="CM029054">
    <property type="protein sequence ID" value="KAG2538978.1"/>
    <property type="molecule type" value="Genomic_DNA"/>
</dbReference>